<dbReference type="EMBL" id="MQMF01000002">
    <property type="protein sequence ID" value="OOE12656.1"/>
    <property type="molecule type" value="Genomic_DNA"/>
</dbReference>
<evidence type="ECO:0000313" key="4">
    <source>
        <dbReference type="Proteomes" id="UP000188597"/>
    </source>
</evidence>
<dbReference type="InterPro" id="IPR014710">
    <property type="entry name" value="RmlC-like_jellyroll"/>
</dbReference>
<dbReference type="Pfam" id="PF01050">
    <property type="entry name" value="MannoseP_isomer"/>
    <property type="match status" value="1"/>
</dbReference>
<dbReference type="InterPro" id="IPR051161">
    <property type="entry name" value="Mannose-6P_isomerase_type2"/>
</dbReference>
<organism evidence="3 4">
    <name type="scientific">Fictibacillus arsenicus</name>
    <dbReference type="NCBI Taxonomy" id="255247"/>
    <lineage>
        <taxon>Bacteria</taxon>
        <taxon>Bacillati</taxon>
        <taxon>Bacillota</taxon>
        <taxon>Bacilli</taxon>
        <taxon>Bacillales</taxon>
        <taxon>Fictibacillaceae</taxon>
        <taxon>Fictibacillus</taxon>
    </lineage>
</organism>
<feature type="domain" description="Mannose-6-phosphate isomerase type II C-terminal" evidence="2">
    <location>
        <begin position="329"/>
        <end position="438"/>
    </location>
</feature>
<evidence type="ECO:0000259" key="2">
    <source>
        <dbReference type="Pfam" id="PF01050"/>
    </source>
</evidence>
<feature type="domain" description="Nucleotidyl transferase" evidence="1">
    <location>
        <begin position="4"/>
        <end position="266"/>
    </location>
</feature>
<dbReference type="RefSeq" id="WP_077362734.1">
    <property type="nucleotide sequence ID" value="NZ_MQMF01000002.1"/>
</dbReference>
<protein>
    <recommendedName>
        <fullName evidence="5">Mannose-1-phosphate guanylyltransferase</fullName>
    </recommendedName>
</protein>
<dbReference type="Gene3D" id="2.60.120.10">
    <property type="entry name" value="Jelly Rolls"/>
    <property type="match status" value="1"/>
</dbReference>
<dbReference type="GO" id="GO:0005976">
    <property type="term" value="P:polysaccharide metabolic process"/>
    <property type="evidence" value="ECO:0007669"/>
    <property type="project" value="InterPro"/>
</dbReference>
<gene>
    <name evidence="3" type="ORF">UN64_11350</name>
</gene>
<dbReference type="CDD" id="cd02213">
    <property type="entry name" value="cupin_PMI_typeII_C"/>
    <property type="match status" value="1"/>
</dbReference>
<dbReference type="AlphaFoldDB" id="A0A1V3G9K0"/>
<accession>A0A1V3G9K0</accession>
<dbReference type="PANTHER" id="PTHR46390">
    <property type="entry name" value="MANNOSE-1-PHOSPHATE GUANYLYLTRANSFERASE"/>
    <property type="match status" value="1"/>
</dbReference>
<sequence>MKILLLSGGAGRRLWPLSNKIRAKQFLKLLSTDNNGKESMLQRVCRQLEAADLISNTYLITNQNQKDLIQNQIAASIPIISEPRQKGTFSAVSLAVAYLHSKRETGLDETICVLPVDAFADQSFFYLINQMPSILEKSLAELAHIGVEPEFPSDQMGYIVPNITEQSNDYFQITHFIEKPNRKKAAELKKKKALWNCGVYSFKLSFMLELLKDKGIPTQYDELLSVYNKLPKLSFDVAVAEHSKRSIVVPYAGQWKDIGTWKTISEHIPSSVTGRGMLSDDSINTHVVNELPQPIHVIGISDSMIVAGAEGILVADKNRCAEVKLQHTNDMPRYVEKRWGSYKVLEKIDDTDEQQSIAKFVNVLPNCNISLHVHQNRQEIWTILSGSGEVIVNSQLHSIKAGDVIRIPVGCNHSIKALTSLTFIEVQIGAEINESDIMLITYSWDEAVQQCT</sequence>
<dbReference type="Proteomes" id="UP000188597">
    <property type="component" value="Unassembled WGS sequence"/>
</dbReference>
<dbReference type="InterPro" id="IPR029044">
    <property type="entry name" value="Nucleotide-diphossugar_trans"/>
</dbReference>
<dbReference type="SUPFAM" id="SSF51182">
    <property type="entry name" value="RmlC-like cupins"/>
    <property type="match status" value="1"/>
</dbReference>
<comment type="caution">
    <text evidence="3">The sequence shown here is derived from an EMBL/GenBank/DDBJ whole genome shotgun (WGS) entry which is preliminary data.</text>
</comment>
<name>A0A1V3G9K0_9BACL</name>
<dbReference type="InterPro" id="IPR011051">
    <property type="entry name" value="RmlC_Cupin_sf"/>
</dbReference>
<proteinExistence type="predicted"/>
<dbReference type="GO" id="GO:0009298">
    <property type="term" value="P:GDP-mannose biosynthetic process"/>
    <property type="evidence" value="ECO:0007669"/>
    <property type="project" value="TreeGrafter"/>
</dbReference>
<dbReference type="InterPro" id="IPR005835">
    <property type="entry name" value="NTP_transferase_dom"/>
</dbReference>
<evidence type="ECO:0000313" key="3">
    <source>
        <dbReference type="EMBL" id="OOE12656.1"/>
    </source>
</evidence>
<dbReference type="GO" id="GO:0004475">
    <property type="term" value="F:mannose-1-phosphate guanylyltransferase (GTP) activity"/>
    <property type="evidence" value="ECO:0007669"/>
    <property type="project" value="TreeGrafter"/>
</dbReference>
<reference evidence="3 4" key="1">
    <citation type="submission" date="2016-11" db="EMBL/GenBank/DDBJ databases">
        <authorList>
            <person name="Jaros S."/>
            <person name="Januszkiewicz K."/>
            <person name="Wedrychowicz H."/>
        </authorList>
    </citation>
    <scope>NUCLEOTIDE SEQUENCE [LARGE SCALE GENOMIC DNA]</scope>
    <source>
        <strain evidence="3 4">Con a/3</strain>
    </source>
</reference>
<dbReference type="Pfam" id="PF00483">
    <property type="entry name" value="NTP_transferase"/>
    <property type="match status" value="1"/>
</dbReference>
<dbReference type="Gene3D" id="3.90.550.10">
    <property type="entry name" value="Spore Coat Polysaccharide Biosynthesis Protein SpsA, Chain A"/>
    <property type="match status" value="1"/>
</dbReference>
<dbReference type="OrthoDB" id="9806359at2"/>
<dbReference type="InterPro" id="IPR001538">
    <property type="entry name" value="Man6P_isomerase-2_C"/>
</dbReference>
<dbReference type="PANTHER" id="PTHR46390:SF1">
    <property type="entry name" value="MANNOSE-1-PHOSPHATE GUANYLYLTRANSFERASE"/>
    <property type="match status" value="1"/>
</dbReference>
<evidence type="ECO:0008006" key="5">
    <source>
        <dbReference type="Google" id="ProtNLM"/>
    </source>
</evidence>
<evidence type="ECO:0000259" key="1">
    <source>
        <dbReference type="Pfam" id="PF00483"/>
    </source>
</evidence>
<dbReference type="SUPFAM" id="SSF53448">
    <property type="entry name" value="Nucleotide-diphospho-sugar transferases"/>
    <property type="match status" value="1"/>
</dbReference>